<dbReference type="AlphaFoldDB" id="A0A652L519"/>
<comment type="caution">
    <text evidence="2">The sequence shown here is derived from an EMBL/GenBank/DDBJ whole genome shotgun (WGS) entry which is preliminary data.</text>
</comment>
<dbReference type="EMBL" id="RDBM01000034">
    <property type="protein sequence ID" value="TXS31173.1"/>
    <property type="molecule type" value="Genomic_DNA"/>
</dbReference>
<evidence type="ECO:0000313" key="2">
    <source>
        <dbReference type="EMBL" id="TXS31173.1"/>
    </source>
</evidence>
<dbReference type="Gene3D" id="3.20.20.100">
    <property type="entry name" value="NADP-dependent oxidoreductase domain"/>
    <property type="match status" value="1"/>
</dbReference>
<evidence type="ECO:0008006" key="3">
    <source>
        <dbReference type="Google" id="ProtNLM"/>
    </source>
</evidence>
<proteinExistence type="predicted"/>
<protein>
    <recommendedName>
        <fullName evidence="3">Aldo/keto reductase</fullName>
    </recommendedName>
</protein>
<dbReference type="InterPro" id="IPR036812">
    <property type="entry name" value="NAD(P)_OxRdtase_dom_sf"/>
</dbReference>
<name>A0A652L519_9ACTN</name>
<accession>A0A652L519</accession>
<dbReference type="SUPFAM" id="SSF51430">
    <property type="entry name" value="NAD(P)-linked oxidoreductase"/>
    <property type="match status" value="1"/>
</dbReference>
<sequence length="65" mass="6894">MMCTPTPRFGSMRYIKLGSTGLEVSAIALGCMSFGEPWSSPGRSATSEPLPCTPGSSPRPCTWLI</sequence>
<organism evidence="2">
    <name type="scientific">Streptomyces sp. gb1(2016)</name>
    <dbReference type="NCBI Taxonomy" id="1828321"/>
    <lineage>
        <taxon>Bacteria</taxon>
        <taxon>Bacillati</taxon>
        <taxon>Actinomycetota</taxon>
        <taxon>Actinomycetes</taxon>
        <taxon>Kitasatosporales</taxon>
        <taxon>Streptomycetaceae</taxon>
        <taxon>Streptomyces</taxon>
    </lineage>
</organism>
<reference evidence="2" key="1">
    <citation type="submission" date="2018-10" db="EMBL/GenBank/DDBJ databases">
        <authorList>
            <person name="Hariharan J."/>
            <person name="Choudoir M.J."/>
            <person name="Diebold P."/>
            <person name="Panke-Buisse K."/>
            <person name="Campbell A.N."/>
            <person name="Buckley D.H."/>
        </authorList>
    </citation>
    <scope>NUCLEOTIDE SEQUENCE</scope>
    <source>
        <strain evidence="2">Gb1</strain>
    </source>
</reference>
<evidence type="ECO:0000256" key="1">
    <source>
        <dbReference type="SAM" id="MobiDB-lite"/>
    </source>
</evidence>
<gene>
    <name evidence="2" type="ORF">EAO74_09810</name>
</gene>
<feature type="region of interest" description="Disordered" evidence="1">
    <location>
        <begin position="42"/>
        <end position="65"/>
    </location>
</feature>